<dbReference type="Proteomes" id="UP000664349">
    <property type="component" value="Unassembled WGS sequence"/>
</dbReference>
<dbReference type="OrthoDB" id="5296182at2"/>
<dbReference type="Gene3D" id="2.20.130.30">
    <property type="entry name" value="Protein of unknown function DUF2782"/>
    <property type="match status" value="1"/>
</dbReference>
<dbReference type="RefSeq" id="WP_039755176.1">
    <property type="nucleotide sequence ID" value="NZ_AP019312.1"/>
</dbReference>
<name>A0A1W0CE99_9NEIS</name>
<dbReference type="GeneID" id="58561883"/>
<protein>
    <submittedName>
        <fullName evidence="3">DUF2782 domain-containing protein</fullName>
    </submittedName>
</protein>
<evidence type="ECO:0000256" key="1">
    <source>
        <dbReference type="SAM" id="MobiDB-lite"/>
    </source>
</evidence>
<evidence type="ECO:0000313" key="3">
    <source>
        <dbReference type="EMBL" id="MBO0415049.1"/>
    </source>
</evidence>
<gene>
    <name evidence="4" type="ORF">B0T45_03225</name>
    <name evidence="3" type="ORF">J1C50_05955</name>
</gene>
<dbReference type="EMBL" id="MUKV01000002">
    <property type="protein sequence ID" value="OQS43807.1"/>
    <property type="molecule type" value="Genomic_DNA"/>
</dbReference>
<feature type="region of interest" description="Disordered" evidence="1">
    <location>
        <begin position="17"/>
        <end position="43"/>
    </location>
</feature>
<dbReference type="AlphaFoldDB" id="A0A1W0CE99"/>
<reference evidence="3 6" key="2">
    <citation type="submission" date="2021-03" db="EMBL/GenBank/DDBJ databases">
        <title>First Case of infection caused by Chromobacterium haemolyticum derived from water in China.</title>
        <authorList>
            <person name="Chen J."/>
            <person name="Liu C."/>
        </authorList>
    </citation>
    <scope>NUCLEOTIDE SEQUENCE [LARGE SCALE GENOMIC DNA]</scope>
    <source>
        <strain evidence="3 6">WJ-5</strain>
    </source>
</reference>
<feature type="compositionally biased region" description="Pro residues" evidence="1">
    <location>
        <begin position="20"/>
        <end position="33"/>
    </location>
</feature>
<feature type="signal peptide" evidence="2">
    <location>
        <begin position="1"/>
        <end position="18"/>
    </location>
</feature>
<feature type="chain" id="PRO_5010667888" evidence="2">
    <location>
        <begin position="19"/>
        <end position="108"/>
    </location>
</feature>
<evidence type="ECO:0000256" key="2">
    <source>
        <dbReference type="SAM" id="SignalP"/>
    </source>
</evidence>
<evidence type="ECO:0000313" key="6">
    <source>
        <dbReference type="Proteomes" id="UP000664349"/>
    </source>
</evidence>
<accession>A0A1W0CE99</accession>
<comment type="caution">
    <text evidence="4">The sequence shown here is derived from an EMBL/GenBank/DDBJ whole genome shotgun (WGS) entry which is preliminary data.</text>
</comment>
<evidence type="ECO:0000313" key="4">
    <source>
        <dbReference type="EMBL" id="OQS43807.1"/>
    </source>
</evidence>
<dbReference type="Pfam" id="PF11191">
    <property type="entry name" value="DUF2782"/>
    <property type="match status" value="1"/>
</dbReference>
<evidence type="ECO:0000313" key="5">
    <source>
        <dbReference type="Proteomes" id="UP000192721"/>
    </source>
</evidence>
<reference evidence="4 5" key="1">
    <citation type="submission" date="2017-02" db="EMBL/GenBank/DDBJ databases">
        <title>Chromobacterium haemolyticum H5244.</title>
        <authorList>
            <person name="Gulvik C.A."/>
        </authorList>
    </citation>
    <scope>NUCLEOTIDE SEQUENCE [LARGE SCALE GENOMIC DNA]</scope>
    <source>
        <strain evidence="4 5">H5244</strain>
    </source>
</reference>
<dbReference type="InterPro" id="IPR021357">
    <property type="entry name" value="DUF2782"/>
</dbReference>
<sequence>MRRLLAALALLPLTAAWADTPPPAKTPVPPPPAISEQNAATAEPEVRIIQKGEDKIEEYRLNGHLYMVKVTPSHGVPYYLMDDNGSGSMKQIDPANRIIIPRWVLIRF</sequence>
<keyword evidence="6" id="KW-1185">Reference proteome</keyword>
<organism evidence="4 5">
    <name type="scientific">Chromobacterium haemolyticum</name>
    <dbReference type="NCBI Taxonomy" id="394935"/>
    <lineage>
        <taxon>Bacteria</taxon>
        <taxon>Pseudomonadati</taxon>
        <taxon>Pseudomonadota</taxon>
        <taxon>Betaproteobacteria</taxon>
        <taxon>Neisseriales</taxon>
        <taxon>Chromobacteriaceae</taxon>
        <taxon>Chromobacterium</taxon>
    </lineage>
</organism>
<proteinExistence type="predicted"/>
<keyword evidence="2" id="KW-0732">Signal</keyword>
<dbReference type="Proteomes" id="UP000192721">
    <property type="component" value="Unassembled WGS sequence"/>
</dbReference>
<dbReference type="EMBL" id="JAFLRD010000004">
    <property type="protein sequence ID" value="MBO0415049.1"/>
    <property type="molecule type" value="Genomic_DNA"/>
</dbReference>